<feature type="domain" description="Restriction endonuclease type I HsdR N-terminal" evidence="11">
    <location>
        <begin position="40"/>
        <end position="221"/>
    </location>
</feature>
<evidence type="ECO:0000256" key="5">
    <source>
        <dbReference type="ARBA" id="ARBA00022741"/>
    </source>
</evidence>
<protein>
    <recommendedName>
        <fullName evidence="3">type I site-specific deoxyribonuclease</fullName>
        <ecNumber evidence="3">3.1.21.3</ecNumber>
    </recommendedName>
</protein>
<evidence type="ECO:0000313" key="12">
    <source>
        <dbReference type="EMBL" id="KKD37336.1"/>
    </source>
</evidence>
<evidence type="ECO:0000256" key="3">
    <source>
        <dbReference type="ARBA" id="ARBA00012654"/>
    </source>
</evidence>
<keyword evidence="8" id="KW-0378">Hydrolase</keyword>
<dbReference type="GO" id="GO:0005524">
    <property type="term" value="F:ATP binding"/>
    <property type="evidence" value="ECO:0007669"/>
    <property type="project" value="UniProtKB-KW"/>
</dbReference>
<comment type="caution">
    <text evidence="12">The sequence shown here is derived from an EMBL/GenBank/DDBJ whole genome shotgun (WGS) entry which is preliminary data.</text>
</comment>
<keyword evidence="9" id="KW-0067">ATP-binding</keyword>
<evidence type="ECO:0000256" key="1">
    <source>
        <dbReference type="ARBA" id="ARBA00000851"/>
    </source>
</evidence>
<evidence type="ECO:0000256" key="9">
    <source>
        <dbReference type="ARBA" id="ARBA00022840"/>
    </source>
</evidence>
<evidence type="ECO:0000256" key="4">
    <source>
        <dbReference type="ARBA" id="ARBA00022722"/>
    </source>
</evidence>
<comment type="catalytic activity">
    <reaction evidence="1">
        <text>Endonucleolytic cleavage of DNA to give random double-stranded fragments with terminal 5'-phosphates, ATP is simultaneously hydrolyzed.</text>
        <dbReference type="EC" id="3.1.21.3"/>
    </reaction>
</comment>
<proteinExistence type="inferred from homology"/>
<organism evidence="12 13">
    <name type="scientific">Limnoraphis robusta CS-951</name>
    <dbReference type="NCBI Taxonomy" id="1637645"/>
    <lineage>
        <taxon>Bacteria</taxon>
        <taxon>Bacillati</taxon>
        <taxon>Cyanobacteriota</taxon>
        <taxon>Cyanophyceae</taxon>
        <taxon>Oscillatoriophycideae</taxon>
        <taxon>Oscillatoriales</taxon>
        <taxon>Sirenicapillariaceae</taxon>
        <taxon>Limnoraphis</taxon>
    </lineage>
</organism>
<name>A0A0F5YEM7_9CYAN</name>
<keyword evidence="6" id="KW-0680">Restriction system</keyword>
<comment type="similarity">
    <text evidence="2">Belongs to the HsdR family.</text>
</comment>
<dbReference type="GO" id="GO:0003677">
    <property type="term" value="F:DNA binding"/>
    <property type="evidence" value="ECO:0007669"/>
    <property type="project" value="UniProtKB-KW"/>
</dbReference>
<evidence type="ECO:0000256" key="10">
    <source>
        <dbReference type="ARBA" id="ARBA00023125"/>
    </source>
</evidence>
<keyword evidence="4" id="KW-0540">Nuclease</keyword>
<keyword evidence="7" id="KW-0255">Endonuclease</keyword>
<dbReference type="InterPro" id="IPR051268">
    <property type="entry name" value="Type-I_R_enzyme_R_subunit"/>
</dbReference>
<evidence type="ECO:0000313" key="13">
    <source>
        <dbReference type="Proteomes" id="UP000033607"/>
    </source>
</evidence>
<dbReference type="EMBL" id="LATL02000207">
    <property type="protein sequence ID" value="KKD37336.1"/>
    <property type="molecule type" value="Genomic_DNA"/>
</dbReference>
<evidence type="ECO:0000256" key="7">
    <source>
        <dbReference type="ARBA" id="ARBA00022759"/>
    </source>
</evidence>
<reference evidence="12 13" key="1">
    <citation type="submission" date="2015-06" db="EMBL/GenBank/DDBJ databases">
        <title>Draft genome assembly of filamentous brackish cyanobacterium Limnoraphis robusta strain CS-951.</title>
        <authorList>
            <person name="Willis A."/>
            <person name="Parks M."/>
            <person name="Burford M.A."/>
        </authorList>
    </citation>
    <scope>NUCLEOTIDE SEQUENCE [LARGE SCALE GENOMIC DNA]</scope>
    <source>
        <strain evidence="12 13">CS-951</strain>
    </source>
</reference>
<evidence type="ECO:0000256" key="8">
    <source>
        <dbReference type="ARBA" id="ARBA00022801"/>
    </source>
</evidence>
<dbReference type="PANTHER" id="PTHR30195">
    <property type="entry name" value="TYPE I SITE-SPECIFIC DEOXYRIBONUCLEASE PROTEIN SUBUNIT M AND R"/>
    <property type="match status" value="1"/>
</dbReference>
<sequence>MPFGQILAASSFFIADLIPVLFPKLLQTLSKFNKIFEIKIMLLWFEVLGYTVLLERESSFRILTERETESEVILRDRLAQSLRKINPHVSELALQKAIKKLYFYDCKNKINSQTETLQKYLTQGIDVSYYFNGKFVFTKVKVIDYTHPLNNDWLAVHQFSVTADNWYYSPEIVIFINGLPLVVIEVCRCLNTRAIGSFYKNILIYKEKIKKLFYYAQIMIIFQ</sequence>
<dbReference type="Proteomes" id="UP000033607">
    <property type="component" value="Unassembled WGS sequence"/>
</dbReference>
<dbReference type="InterPro" id="IPR007409">
    <property type="entry name" value="Restrct_endonuc_type1_HsdR_N"/>
</dbReference>
<dbReference type="GO" id="GO:0009307">
    <property type="term" value="P:DNA restriction-modification system"/>
    <property type="evidence" value="ECO:0007669"/>
    <property type="project" value="UniProtKB-KW"/>
</dbReference>
<evidence type="ECO:0000259" key="11">
    <source>
        <dbReference type="Pfam" id="PF04313"/>
    </source>
</evidence>
<evidence type="ECO:0000256" key="6">
    <source>
        <dbReference type="ARBA" id="ARBA00022747"/>
    </source>
</evidence>
<dbReference type="Pfam" id="PF04313">
    <property type="entry name" value="HSDR_N"/>
    <property type="match status" value="1"/>
</dbReference>
<dbReference type="PANTHER" id="PTHR30195:SF15">
    <property type="entry name" value="TYPE I RESTRICTION ENZYME HINDI ENDONUCLEASE SUBUNIT"/>
    <property type="match status" value="1"/>
</dbReference>
<gene>
    <name evidence="12" type="ORF">WN50_14895</name>
</gene>
<accession>A0A0F5YEM7</accession>
<dbReference type="AlphaFoldDB" id="A0A0F5YEM7"/>
<keyword evidence="5" id="KW-0547">Nucleotide-binding</keyword>
<dbReference type="EC" id="3.1.21.3" evidence="3"/>
<dbReference type="CDD" id="cd22332">
    <property type="entry name" value="HsdR_N"/>
    <property type="match status" value="1"/>
</dbReference>
<dbReference type="GO" id="GO:0009035">
    <property type="term" value="F:type I site-specific deoxyribonuclease activity"/>
    <property type="evidence" value="ECO:0007669"/>
    <property type="project" value="UniProtKB-EC"/>
</dbReference>
<keyword evidence="10" id="KW-0238">DNA-binding</keyword>
<dbReference type="PATRIC" id="fig|1637645.4.peg.4093"/>
<dbReference type="Gene3D" id="3.90.1570.50">
    <property type="match status" value="1"/>
</dbReference>
<evidence type="ECO:0000256" key="2">
    <source>
        <dbReference type="ARBA" id="ARBA00008598"/>
    </source>
</evidence>